<comment type="caution">
    <text evidence="2">The sequence shown here is derived from an EMBL/GenBank/DDBJ whole genome shotgun (WGS) entry which is preliminary data.</text>
</comment>
<proteinExistence type="predicted"/>
<reference evidence="3" key="1">
    <citation type="journal article" date="2019" name="Int. J. Syst. Evol. Microbiol.">
        <title>The Global Catalogue of Microorganisms (GCM) 10K type strain sequencing project: providing services to taxonomists for standard genome sequencing and annotation.</title>
        <authorList>
            <consortium name="The Broad Institute Genomics Platform"/>
            <consortium name="The Broad Institute Genome Sequencing Center for Infectious Disease"/>
            <person name="Wu L."/>
            <person name="Ma J."/>
        </authorList>
    </citation>
    <scope>NUCLEOTIDE SEQUENCE [LARGE SCALE GENOMIC DNA]</scope>
    <source>
        <strain evidence="3">JCM 4602</strain>
    </source>
</reference>
<name>A0ABQ3CG63_9ACTN</name>
<gene>
    <name evidence="2" type="ORF">GCM10010328_67740</name>
</gene>
<organism evidence="2 3">
    <name type="scientific">Streptomyces rubiginosohelvolus</name>
    <dbReference type="NCBI Taxonomy" id="67362"/>
    <lineage>
        <taxon>Bacteria</taxon>
        <taxon>Bacillati</taxon>
        <taxon>Actinomycetota</taxon>
        <taxon>Actinomycetes</taxon>
        <taxon>Kitasatosporales</taxon>
        <taxon>Streptomycetaceae</taxon>
        <taxon>Streptomyces</taxon>
    </lineage>
</organism>
<evidence type="ECO:0000313" key="3">
    <source>
        <dbReference type="Proteomes" id="UP000624183"/>
    </source>
</evidence>
<accession>A0ABQ3CG63</accession>
<sequence length="197" mass="21384">MEWMETVRALAEDPLMRLVAGEGFREVARRVRHGHRTAAAHSENTPVAPAGRTEGTEKSMAAATDDATGEQLAEDLLKGIGNEGMRAATRLLGAHRDGFWLRRLLEEEAELSAAADKPVIDRAGSHPSVDWDTIGLLMISRPGALKCSRSEMAVLEVAASLVSRCAVQLGEVVRAVDETEMWLILQALEKTAFGDVR</sequence>
<dbReference type="Proteomes" id="UP000624183">
    <property type="component" value="Unassembled WGS sequence"/>
</dbReference>
<evidence type="ECO:0000313" key="2">
    <source>
        <dbReference type="EMBL" id="GGZ84149.1"/>
    </source>
</evidence>
<keyword evidence="3" id="KW-1185">Reference proteome</keyword>
<feature type="region of interest" description="Disordered" evidence="1">
    <location>
        <begin position="33"/>
        <end position="68"/>
    </location>
</feature>
<protein>
    <submittedName>
        <fullName evidence="2">Uncharacterized protein</fullName>
    </submittedName>
</protein>
<dbReference type="EMBL" id="BMUW01000043">
    <property type="protein sequence ID" value="GGZ84149.1"/>
    <property type="molecule type" value="Genomic_DNA"/>
</dbReference>
<evidence type="ECO:0000256" key="1">
    <source>
        <dbReference type="SAM" id="MobiDB-lite"/>
    </source>
</evidence>